<evidence type="ECO:0000259" key="6">
    <source>
        <dbReference type="Pfam" id="PF00924"/>
    </source>
</evidence>
<evidence type="ECO:0000256" key="1">
    <source>
        <dbReference type="ARBA" id="ARBA00004370"/>
    </source>
</evidence>
<feature type="transmembrane region" description="Helical" evidence="5">
    <location>
        <begin position="87"/>
        <end position="105"/>
    </location>
</feature>
<dbReference type="PANTHER" id="PTHR30347">
    <property type="entry name" value="POTASSIUM CHANNEL RELATED"/>
    <property type="match status" value="1"/>
</dbReference>
<keyword evidence="8" id="KW-1185">Reference proteome</keyword>
<dbReference type="Gene3D" id="2.30.30.60">
    <property type="match status" value="1"/>
</dbReference>
<evidence type="ECO:0000313" key="8">
    <source>
        <dbReference type="Proteomes" id="UP000554766"/>
    </source>
</evidence>
<keyword evidence="4 5" id="KW-0472">Membrane</keyword>
<organism evidence="7 8">
    <name type="scientific">Pyrobaculum arsenaticum</name>
    <dbReference type="NCBI Taxonomy" id="121277"/>
    <lineage>
        <taxon>Archaea</taxon>
        <taxon>Thermoproteota</taxon>
        <taxon>Thermoprotei</taxon>
        <taxon>Thermoproteales</taxon>
        <taxon>Thermoproteaceae</taxon>
        <taxon>Pyrobaculum</taxon>
    </lineage>
</organism>
<gene>
    <name evidence="7" type="ORF">HC235_02625</name>
</gene>
<feature type="transmembrane region" description="Helical" evidence="5">
    <location>
        <begin position="5"/>
        <end position="25"/>
    </location>
</feature>
<dbReference type="AlphaFoldDB" id="A0A7L4P759"/>
<evidence type="ECO:0000313" key="7">
    <source>
        <dbReference type="EMBL" id="NYR14871.1"/>
    </source>
</evidence>
<feature type="transmembrane region" description="Helical" evidence="5">
    <location>
        <begin position="117"/>
        <end position="139"/>
    </location>
</feature>
<dbReference type="InterPro" id="IPR023408">
    <property type="entry name" value="MscS_beta-dom_sf"/>
</dbReference>
<name>A0A7L4P759_9CREN</name>
<dbReference type="InterPro" id="IPR006685">
    <property type="entry name" value="MscS_channel_2nd"/>
</dbReference>
<sequence length="329" mass="36190">MKTRLWAATVVKVAVVVAASVVAYYSMKFLNAVFNLGLTQEAYGFAAAFIATAAGVIVSNIVGNALIVHLRPALKEKAFSVGNVVKLLGFFFSIIIAFTIAKIGAEVAVLGGTVTGLVLGLALQQVLGNLFAGLIILATRFITVGDVVRITSTGLPYQWAMLPAYKWFSPDYVVPGYKGRVVEIGLFYTTIILDMGQEMRIPNSIVLSSGVVDYTPQWSERNIVMIRLELPLSIIDFDNLEKEITEVLGGLKVLAVDYTEQSDKDYVILRIKIEVPEGVDWRAAKSEALKRLLKYRDAKIHEKFYRYACLTRGILCDKYAAEMVKSANS</sequence>
<dbReference type="PANTHER" id="PTHR30347:SF1">
    <property type="entry name" value="MECHANOSENSITIVE CHANNEL MSCK"/>
    <property type="match status" value="1"/>
</dbReference>
<dbReference type="Proteomes" id="UP000554766">
    <property type="component" value="Unassembled WGS sequence"/>
</dbReference>
<dbReference type="GO" id="GO:0016020">
    <property type="term" value="C:membrane"/>
    <property type="evidence" value="ECO:0007669"/>
    <property type="project" value="UniProtKB-SubCell"/>
</dbReference>
<dbReference type="SUPFAM" id="SSF50182">
    <property type="entry name" value="Sm-like ribonucleoproteins"/>
    <property type="match status" value="1"/>
</dbReference>
<dbReference type="InterPro" id="IPR052702">
    <property type="entry name" value="MscS-like_channel"/>
</dbReference>
<evidence type="ECO:0000256" key="3">
    <source>
        <dbReference type="ARBA" id="ARBA00022989"/>
    </source>
</evidence>
<evidence type="ECO:0000256" key="4">
    <source>
        <dbReference type="ARBA" id="ARBA00023136"/>
    </source>
</evidence>
<dbReference type="Pfam" id="PF00924">
    <property type="entry name" value="MS_channel_2nd"/>
    <property type="match status" value="1"/>
</dbReference>
<dbReference type="EMBL" id="JAAVJF010000001">
    <property type="protein sequence ID" value="NYR14871.1"/>
    <property type="molecule type" value="Genomic_DNA"/>
</dbReference>
<dbReference type="RefSeq" id="WP_179790271.1">
    <property type="nucleotide sequence ID" value="NZ_JAAVJF010000001.1"/>
</dbReference>
<dbReference type="GO" id="GO:0055085">
    <property type="term" value="P:transmembrane transport"/>
    <property type="evidence" value="ECO:0007669"/>
    <property type="project" value="InterPro"/>
</dbReference>
<dbReference type="InterPro" id="IPR010920">
    <property type="entry name" value="LSM_dom_sf"/>
</dbReference>
<evidence type="ECO:0000256" key="2">
    <source>
        <dbReference type="ARBA" id="ARBA00022692"/>
    </source>
</evidence>
<reference evidence="7 8" key="1">
    <citation type="journal article" date="2020" name="Nat. Commun.">
        <title>The structures of two archaeal type IV pili illuminate evolutionary relationships.</title>
        <authorList>
            <person name="Wang F."/>
            <person name="Baquero D.P."/>
            <person name="Su Z."/>
            <person name="Beltran L.C."/>
            <person name="Prangishvili D."/>
            <person name="Krupovic M."/>
            <person name="Egelman E.H."/>
        </authorList>
    </citation>
    <scope>NUCLEOTIDE SEQUENCE [LARGE SCALE GENOMIC DNA]</scope>
    <source>
        <strain evidence="7 8">2GA</strain>
    </source>
</reference>
<evidence type="ECO:0000256" key="5">
    <source>
        <dbReference type="SAM" id="Phobius"/>
    </source>
</evidence>
<comment type="subcellular location">
    <subcellularLocation>
        <location evidence="1">Membrane</location>
    </subcellularLocation>
</comment>
<protein>
    <submittedName>
        <fullName evidence="7">Mechanosensitive ion channel family protein</fullName>
    </submittedName>
</protein>
<keyword evidence="2 5" id="KW-0812">Transmembrane</keyword>
<keyword evidence="3 5" id="KW-1133">Transmembrane helix</keyword>
<feature type="transmembrane region" description="Helical" evidence="5">
    <location>
        <begin position="45"/>
        <end position="67"/>
    </location>
</feature>
<accession>A0A7L4P759</accession>
<comment type="caution">
    <text evidence="7">The sequence shown here is derived from an EMBL/GenBank/DDBJ whole genome shotgun (WGS) entry which is preliminary data.</text>
</comment>
<feature type="domain" description="Mechanosensitive ion channel MscS" evidence="6">
    <location>
        <begin position="126"/>
        <end position="212"/>
    </location>
</feature>
<proteinExistence type="predicted"/>